<name>A0AAU9K104_9CILI</name>
<proteinExistence type="predicted"/>
<evidence type="ECO:0000313" key="1">
    <source>
        <dbReference type="EMBL" id="CAG9330552.1"/>
    </source>
</evidence>
<organism evidence="1 2">
    <name type="scientific">Blepharisma stoltei</name>
    <dbReference type="NCBI Taxonomy" id="1481888"/>
    <lineage>
        <taxon>Eukaryota</taxon>
        <taxon>Sar</taxon>
        <taxon>Alveolata</taxon>
        <taxon>Ciliophora</taxon>
        <taxon>Postciliodesmatophora</taxon>
        <taxon>Heterotrichea</taxon>
        <taxon>Heterotrichida</taxon>
        <taxon>Blepharismidae</taxon>
        <taxon>Blepharisma</taxon>
    </lineage>
</organism>
<gene>
    <name evidence="1" type="ORF">BSTOLATCC_MIC51134</name>
</gene>
<dbReference type="AlphaFoldDB" id="A0AAU9K104"/>
<sequence>MSQDLRDFLDRTKNLRNSMVKRADLIASSPTTVSLNTNYDELELQINKHLEKAYCLSLNQDFSLLKHPISKSVSARSDEKPSQVENFRLQRLAYSKKAKASSADIYDFLSSQPIIKPIKLKLPKVKNPYLSQMSPIPRYKRPKKIQLIVDKTLPLLKISRIEKAYAKDQKLVLN</sequence>
<reference evidence="1" key="1">
    <citation type="submission" date="2021-09" db="EMBL/GenBank/DDBJ databases">
        <authorList>
            <consortium name="AG Swart"/>
            <person name="Singh M."/>
            <person name="Singh A."/>
            <person name="Seah K."/>
            <person name="Emmerich C."/>
        </authorList>
    </citation>
    <scope>NUCLEOTIDE SEQUENCE</scope>
    <source>
        <strain evidence="1">ATCC30299</strain>
    </source>
</reference>
<keyword evidence="2" id="KW-1185">Reference proteome</keyword>
<dbReference type="Proteomes" id="UP001162131">
    <property type="component" value="Unassembled WGS sequence"/>
</dbReference>
<dbReference type="EMBL" id="CAJZBQ010000051">
    <property type="protein sequence ID" value="CAG9330552.1"/>
    <property type="molecule type" value="Genomic_DNA"/>
</dbReference>
<comment type="caution">
    <text evidence="1">The sequence shown here is derived from an EMBL/GenBank/DDBJ whole genome shotgun (WGS) entry which is preliminary data.</text>
</comment>
<protein>
    <submittedName>
        <fullName evidence="1">Uncharacterized protein</fullName>
    </submittedName>
</protein>
<evidence type="ECO:0000313" key="2">
    <source>
        <dbReference type="Proteomes" id="UP001162131"/>
    </source>
</evidence>
<accession>A0AAU9K104</accession>